<dbReference type="EMBL" id="JACPRF010000171">
    <property type="protein sequence ID" value="MBI2876322.1"/>
    <property type="molecule type" value="Genomic_DNA"/>
</dbReference>
<gene>
    <name evidence="3" type="ORF">HYY20_05520</name>
</gene>
<dbReference type="InterPro" id="IPR029014">
    <property type="entry name" value="NiFe-Hase_large"/>
</dbReference>
<feature type="binding site" evidence="2">
    <location>
        <position position="422"/>
    </location>
    <ligand>
        <name>Ni(2+)</name>
        <dbReference type="ChEBI" id="CHEBI:49786"/>
    </ligand>
</feature>
<keyword evidence="2" id="KW-0533">Nickel</keyword>
<evidence type="ECO:0000313" key="3">
    <source>
        <dbReference type="EMBL" id="MBI2876322.1"/>
    </source>
</evidence>
<feature type="binding site" evidence="2">
    <location>
        <position position="425"/>
    </location>
    <ligand>
        <name>Fe cation</name>
        <dbReference type="ChEBI" id="CHEBI:24875"/>
    </ligand>
</feature>
<feature type="binding site" evidence="2">
    <location>
        <position position="74"/>
    </location>
    <ligand>
        <name>Ni(2+)</name>
        <dbReference type="ChEBI" id="CHEBI:49786"/>
    </ligand>
</feature>
<keyword evidence="2" id="KW-0408">Iron</keyword>
<reference evidence="3" key="1">
    <citation type="submission" date="2020-07" db="EMBL/GenBank/DDBJ databases">
        <title>Huge and variable diversity of episymbiotic CPR bacteria and DPANN archaea in groundwater ecosystems.</title>
        <authorList>
            <person name="He C.Y."/>
            <person name="Keren R."/>
            <person name="Whittaker M."/>
            <person name="Farag I.F."/>
            <person name="Doudna J."/>
            <person name="Cate J.H.D."/>
            <person name="Banfield J.F."/>
        </authorList>
    </citation>
    <scope>NUCLEOTIDE SEQUENCE</scope>
    <source>
        <strain evidence="3">NC_groundwater_672_Ag_B-0.1um_62_36</strain>
    </source>
</reference>
<dbReference type="Pfam" id="PF00374">
    <property type="entry name" value="NiFeSe_Hases"/>
    <property type="match status" value="2"/>
</dbReference>
<dbReference type="InterPro" id="IPR018194">
    <property type="entry name" value="Ni-dep_hyd_lsu_Ni_BS"/>
</dbReference>
<dbReference type="PANTHER" id="PTHR43600">
    <property type="entry name" value="COENZYME F420 HYDROGENASE, SUBUNIT ALPHA"/>
    <property type="match status" value="1"/>
</dbReference>
<protein>
    <submittedName>
        <fullName evidence="3">Ni/Fe hydrogenase subunit alpha</fullName>
    </submittedName>
</protein>
<dbReference type="Proteomes" id="UP000769766">
    <property type="component" value="Unassembled WGS sequence"/>
</dbReference>
<dbReference type="GO" id="GO:0008901">
    <property type="term" value="F:ferredoxin hydrogenase activity"/>
    <property type="evidence" value="ECO:0007669"/>
    <property type="project" value="InterPro"/>
</dbReference>
<evidence type="ECO:0000313" key="4">
    <source>
        <dbReference type="Proteomes" id="UP000769766"/>
    </source>
</evidence>
<organism evidence="3 4">
    <name type="scientific">Tectimicrobiota bacterium</name>
    <dbReference type="NCBI Taxonomy" id="2528274"/>
    <lineage>
        <taxon>Bacteria</taxon>
        <taxon>Pseudomonadati</taxon>
        <taxon>Nitrospinota/Tectimicrobiota group</taxon>
        <taxon>Candidatus Tectimicrobiota</taxon>
    </lineage>
</organism>
<comment type="caution">
    <text evidence="3">The sequence shown here is derived from an EMBL/GenBank/DDBJ whole genome shotgun (WGS) entry which is preliminary data.</text>
</comment>
<name>A0A932CPG2_UNCTE</name>
<evidence type="ECO:0000256" key="1">
    <source>
        <dbReference type="ARBA" id="ARBA00023002"/>
    </source>
</evidence>
<comment type="cofactor">
    <cofactor evidence="2">
        <name>Ni(2+)</name>
        <dbReference type="ChEBI" id="CHEBI:49786"/>
    </cofactor>
</comment>
<feature type="binding site" evidence="2">
    <location>
        <position position="428"/>
    </location>
    <ligand>
        <name>Mg(2+)</name>
        <dbReference type="ChEBI" id="CHEBI:18420"/>
    </ligand>
</feature>
<feature type="binding site" evidence="2">
    <location>
        <position position="71"/>
    </location>
    <ligand>
        <name>Ni(2+)</name>
        <dbReference type="ChEBI" id="CHEBI:49786"/>
    </ligand>
</feature>
<dbReference type="PROSITE" id="PS00508">
    <property type="entry name" value="NI_HGENASE_L_2"/>
    <property type="match status" value="1"/>
</dbReference>
<keyword evidence="2" id="KW-0479">Metal-binding</keyword>
<feature type="binding site" evidence="2">
    <location>
        <position position="378"/>
    </location>
    <ligand>
        <name>Mg(2+)</name>
        <dbReference type="ChEBI" id="CHEBI:18420"/>
    </ligand>
</feature>
<dbReference type="InterPro" id="IPR001501">
    <property type="entry name" value="Ni-dep_hyd_lsu"/>
</dbReference>
<proteinExistence type="predicted"/>
<dbReference type="Gene3D" id="1.10.645.10">
    <property type="entry name" value="Cytochrome-c3 Hydrogenase, chain B"/>
    <property type="match status" value="1"/>
</dbReference>
<sequence>MTEKQCVEEQPLLIQVDPLTRVEGEGALRLVVVDGKVTELKLRIFEPPRFFQGFLLGRRFDEVHDLVSRICGICPVSYQMAALQAIEEALGVLPSRQTQELRRLLALSQWIASHALHIYFLALPDYLGYESALAMAGDHREAIERALRLKKLGNDLTRLIGGREVFPISLCVKGFGRVPSRADLLALKDDLEQGREDAWETARLVARLPLPDFVRPCEHVALTGAGRYPVNETGLHSSEGLRIPLREYRQHVKERQVPDSNMLHSYIEGRGSFLVGPLARVNLNFGLLSPAAQRAARESGVTFPSFNPFVSVVARAVELIHAIDECLELVGTLNPQEEAPIRVEPRAGEGFGATEAPRGILYHHYRLNAQGLVEKADIVAPTSHNLYNIEQDLWELAPQVLHLPLEEATLRCEMAIRNYDPCISCGTHFLKLEIVPAIRS</sequence>
<evidence type="ECO:0000256" key="2">
    <source>
        <dbReference type="PIRSR" id="PIRSR601501-1"/>
    </source>
</evidence>
<keyword evidence="1" id="KW-0560">Oxidoreductase</keyword>
<feature type="binding site" evidence="2">
    <location>
        <position position="74"/>
    </location>
    <ligand>
        <name>Fe cation</name>
        <dbReference type="ChEBI" id="CHEBI:24875"/>
    </ligand>
</feature>
<comment type="cofactor">
    <cofactor evidence="2">
        <name>Fe cation</name>
        <dbReference type="ChEBI" id="CHEBI:24875"/>
    </cofactor>
</comment>
<dbReference type="SUPFAM" id="SSF56762">
    <property type="entry name" value="HydB/Nqo4-like"/>
    <property type="match status" value="1"/>
</dbReference>
<accession>A0A932CPG2</accession>
<dbReference type="GO" id="GO:0016151">
    <property type="term" value="F:nickel cation binding"/>
    <property type="evidence" value="ECO:0007669"/>
    <property type="project" value="InterPro"/>
</dbReference>
<dbReference type="PANTHER" id="PTHR43600:SF4">
    <property type="entry name" value="CYTOSOLIC NIFE-HYDROGENASE, ALPHA SUBUNIT"/>
    <property type="match status" value="1"/>
</dbReference>
<dbReference type="AlphaFoldDB" id="A0A932CPG2"/>
<keyword evidence="2" id="KW-0460">Magnesium</keyword>